<dbReference type="Gene3D" id="3.30.1490.190">
    <property type="match status" value="1"/>
</dbReference>
<evidence type="ECO:0000256" key="2">
    <source>
        <dbReference type="ARBA" id="ARBA00022491"/>
    </source>
</evidence>
<dbReference type="PANTHER" id="PTHR33202:SF22">
    <property type="entry name" value="HYDROGEN PEROXIDE SENSITIVE REPRESSOR"/>
    <property type="match status" value="1"/>
</dbReference>
<evidence type="ECO:0000256" key="1">
    <source>
        <dbReference type="ARBA" id="ARBA00007957"/>
    </source>
</evidence>
<dbReference type="GO" id="GO:0008270">
    <property type="term" value="F:zinc ion binding"/>
    <property type="evidence" value="ECO:0007669"/>
    <property type="project" value="TreeGrafter"/>
</dbReference>
<evidence type="ECO:0000313" key="8">
    <source>
        <dbReference type="EMBL" id="PKR81854.1"/>
    </source>
</evidence>
<keyword evidence="9" id="KW-1185">Reference proteome</keyword>
<protein>
    <submittedName>
        <fullName evidence="8">Transcriptional repressor</fullName>
    </submittedName>
</protein>
<feature type="binding site" evidence="7">
    <location>
        <position position="137"/>
    </location>
    <ligand>
        <name>Zn(2+)</name>
        <dbReference type="ChEBI" id="CHEBI:29105"/>
    </ligand>
</feature>
<dbReference type="PANTHER" id="PTHR33202">
    <property type="entry name" value="ZINC UPTAKE REGULATION PROTEIN"/>
    <property type="match status" value="1"/>
</dbReference>
<dbReference type="GO" id="GO:0003700">
    <property type="term" value="F:DNA-binding transcription factor activity"/>
    <property type="evidence" value="ECO:0007669"/>
    <property type="project" value="InterPro"/>
</dbReference>
<keyword evidence="3 7" id="KW-0862">Zinc</keyword>
<keyword evidence="2" id="KW-0678">Repressor</keyword>
<dbReference type="RefSeq" id="WP_101333000.1">
    <property type="nucleotide sequence ID" value="NZ_PJNI01000001.1"/>
</dbReference>
<evidence type="ECO:0000256" key="7">
    <source>
        <dbReference type="PIRSR" id="PIRSR602481-1"/>
    </source>
</evidence>
<keyword evidence="5" id="KW-0238">DNA-binding</keyword>
<dbReference type="OrthoDB" id="594893at2"/>
<evidence type="ECO:0000256" key="5">
    <source>
        <dbReference type="ARBA" id="ARBA00023125"/>
    </source>
</evidence>
<feature type="binding site" evidence="7">
    <location>
        <position position="102"/>
    </location>
    <ligand>
        <name>Zn(2+)</name>
        <dbReference type="ChEBI" id="CHEBI:29105"/>
    </ligand>
</feature>
<dbReference type="EMBL" id="PJNI01000001">
    <property type="protein sequence ID" value="PKR81854.1"/>
    <property type="molecule type" value="Genomic_DNA"/>
</dbReference>
<name>A0A2I0R5J4_9FLAO</name>
<proteinExistence type="inferred from homology"/>
<dbReference type="InterPro" id="IPR036388">
    <property type="entry name" value="WH-like_DNA-bd_sf"/>
</dbReference>
<comment type="similarity">
    <text evidence="1">Belongs to the Fur family.</text>
</comment>
<dbReference type="GO" id="GO:1900376">
    <property type="term" value="P:regulation of secondary metabolite biosynthetic process"/>
    <property type="evidence" value="ECO:0007669"/>
    <property type="project" value="TreeGrafter"/>
</dbReference>
<keyword evidence="7" id="KW-0479">Metal-binding</keyword>
<dbReference type="Proteomes" id="UP000236654">
    <property type="component" value="Unassembled WGS sequence"/>
</dbReference>
<accession>A0A2I0R5J4</accession>
<gene>
    <name evidence="8" type="ORF">CW751_00510</name>
</gene>
<reference evidence="8 9" key="1">
    <citation type="submission" date="2017-12" db="EMBL/GenBank/DDBJ databases">
        <title>The draft genome sequence of Brumimicrobium saltpan LHR20.</title>
        <authorList>
            <person name="Do Z.-J."/>
            <person name="Luo H.-R."/>
        </authorList>
    </citation>
    <scope>NUCLEOTIDE SEQUENCE [LARGE SCALE GENOMIC DNA]</scope>
    <source>
        <strain evidence="8 9">LHR20</strain>
    </source>
</reference>
<dbReference type="GO" id="GO:0000976">
    <property type="term" value="F:transcription cis-regulatory region binding"/>
    <property type="evidence" value="ECO:0007669"/>
    <property type="project" value="TreeGrafter"/>
</dbReference>
<keyword evidence="4" id="KW-0805">Transcription regulation</keyword>
<feature type="binding site" evidence="7">
    <location>
        <position position="140"/>
    </location>
    <ligand>
        <name>Zn(2+)</name>
        <dbReference type="ChEBI" id="CHEBI:29105"/>
    </ligand>
</feature>
<dbReference type="Pfam" id="PF01475">
    <property type="entry name" value="FUR"/>
    <property type="match status" value="1"/>
</dbReference>
<dbReference type="AlphaFoldDB" id="A0A2I0R5J4"/>
<keyword evidence="6" id="KW-0804">Transcription</keyword>
<dbReference type="InterPro" id="IPR036390">
    <property type="entry name" value="WH_DNA-bd_sf"/>
</dbReference>
<comment type="caution">
    <text evidence="8">The sequence shown here is derived from an EMBL/GenBank/DDBJ whole genome shotgun (WGS) entry which is preliminary data.</text>
</comment>
<comment type="cofactor">
    <cofactor evidence="7">
        <name>Zn(2+)</name>
        <dbReference type="ChEBI" id="CHEBI:29105"/>
    </cofactor>
    <text evidence="7">Binds 1 zinc ion per subunit.</text>
</comment>
<feature type="binding site" evidence="7">
    <location>
        <position position="105"/>
    </location>
    <ligand>
        <name>Zn(2+)</name>
        <dbReference type="ChEBI" id="CHEBI:29105"/>
    </ligand>
</feature>
<dbReference type="Gene3D" id="1.10.10.10">
    <property type="entry name" value="Winged helix-like DNA-binding domain superfamily/Winged helix DNA-binding domain"/>
    <property type="match status" value="1"/>
</dbReference>
<dbReference type="GO" id="GO:0045892">
    <property type="term" value="P:negative regulation of DNA-templated transcription"/>
    <property type="evidence" value="ECO:0007669"/>
    <property type="project" value="TreeGrafter"/>
</dbReference>
<dbReference type="InterPro" id="IPR002481">
    <property type="entry name" value="FUR"/>
</dbReference>
<organism evidence="8 9">
    <name type="scientific">Brumimicrobium salinarum</name>
    <dbReference type="NCBI Taxonomy" id="2058658"/>
    <lineage>
        <taxon>Bacteria</taxon>
        <taxon>Pseudomonadati</taxon>
        <taxon>Bacteroidota</taxon>
        <taxon>Flavobacteriia</taxon>
        <taxon>Flavobacteriales</taxon>
        <taxon>Crocinitomicaceae</taxon>
        <taxon>Brumimicrobium</taxon>
    </lineage>
</organism>
<evidence type="ECO:0000256" key="3">
    <source>
        <dbReference type="ARBA" id="ARBA00022833"/>
    </source>
</evidence>
<sequence length="145" mass="16927">MQQHCIYDMEILRNKNLRVTPFRKEVLTIFLENEHAISIQDIEESLVEFDRITLYRTIKSFTNKGVIHEIVMPGDIKKLALCDRVCDHDSGLHEHNHIHFQCRKCEEIFCVEPLDFPEIKIPGFTIEEQEIQAKGVCNKCATVSQ</sequence>
<dbReference type="InterPro" id="IPR043135">
    <property type="entry name" value="Fur_C"/>
</dbReference>
<evidence type="ECO:0000313" key="9">
    <source>
        <dbReference type="Proteomes" id="UP000236654"/>
    </source>
</evidence>
<evidence type="ECO:0000256" key="4">
    <source>
        <dbReference type="ARBA" id="ARBA00023015"/>
    </source>
</evidence>
<dbReference type="SUPFAM" id="SSF46785">
    <property type="entry name" value="Winged helix' DNA-binding domain"/>
    <property type="match status" value="1"/>
</dbReference>
<evidence type="ECO:0000256" key="6">
    <source>
        <dbReference type="ARBA" id="ARBA00023163"/>
    </source>
</evidence>